<protein>
    <submittedName>
        <fullName evidence="8">Peptidoglycan-binding domain-containing protein, expansin</fullName>
    </submittedName>
</protein>
<evidence type="ECO:0000313" key="9">
    <source>
        <dbReference type="Proteomes" id="UP000198706"/>
    </source>
</evidence>
<proteinExistence type="predicted"/>
<dbReference type="InterPro" id="IPR008965">
    <property type="entry name" value="CBM2/CBM3_carb-bd_dom_sf"/>
</dbReference>
<evidence type="ECO:0000313" key="8">
    <source>
        <dbReference type="EMBL" id="SDK09851.1"/>
    </source>
</evidence>
<dbReference type="PANTHER" id="PTHR31836:SF21">
    <property type="entry name" value="EXPANSIN-LIKE PROTEIN 7"/>
    <property type="match status" value="1"/>
</dbReference>
<dbReference type="SUPFAM" id="SSF49590">
    <property type="entry name" value="PHL pollen allergen"/>
    <property type="match status" value="1"/>
</dbReference>
<dbReference type="InterPro" id="IPR036908">
    <property type="entry name" value="RlpA-like_sf"/>
</dbReference>
<dbReference type="InterPro" id="IPR018366">
    <property type="entry name" value="CBM2_CS"/>
</dbReference>
<organism evidence="8 9">
    <name type="scientific">Pseudomonas indica</name>
    <dbReference type="NCBI Taxonomy" id="137658"/>
    <lineage>
        <taxon>Bacteria</taxon>
        <taxon>Pseudomonadati</taxon>
        <taxon>Pseudomonadota</taxon>
        <taxon>Gammaproteobacteria</taxon>
        <taxon>Pseudomonadales</taxon>
        <taxon>Pseudomonadaceae</taxon>
        <taxon>Pseudomonas</taxon>
    </lineage>
</organism>
<keyword evidence="3" id="KW-0326">Glycosidase</keyword>
<feature type="domain" description="CBM2" evidence="7">
    <location>
        <begin position="309"/>
        <end position="398"/>
    </location>
</feature>
<dbReference type="PANTHER" id="PTHR31836">
    <property type="match status" value="1"/>
</dbReference>
<dbReference type="CDD" id="cd22272">
    <property type="entry name" value="DPBB_EXLX1-like"/>
    <property type="match status" value="1"/>
</dbReference>
<feature type="region of interest" description="Disordered" evidence="4">
    <location>
        <begin position="292"/>
        <end position="319"/>
    </location>
</feature>
<keyword evidence="1 5" id="KW-0732">Signal</keyword>
<dbReference type="InterPro" id="IPR007112">
    <property type="entry name" value="Expansin/allergen_DPBB_dom"/>
</dbReference>
<dbReference type="InterPro" id="IPR009009">
    <property type="entry name" value="RlpA-like_DPBB"/>
</dbReference>
<evidence type="ECO:0000256" key="5">
    <source>
        <dbReference type="SAM" id="SignalP"/>
    </source>
</evidence>
<feature type="signal peptide" evidence="5">
    <location>
        <begin position="1"/>
        <end position="26"/>
    </location>
</feature>
<dbReference type="AlphaFoldDB" id="A0A1G8Z458"/>
<feature type="domain" description="Expansin-like EG45" evidence="6">
    <location>
        <begin position="37"/>
        <end position="137"/>
    </location>
</feature>
<dbReference type="SMART" id="SM00637">
    <property type="entry name" value="CBD_II"/>
    <property type="match status" value="1"/>
</dbReference>
<dbReference type="PROSITE" id="PS50842">
    <property type="entry name" value="EXPANSIN_EG45"/>
    <property type="match status" value="1"/>
</dbReference>
<dbReference type="RefSeq" id="WP_084334122.1">
    <property type="nucleotide sequence ID" value="NZ_CBKZNZ010000024.1"/>
</dbReference>
<sequence>MKTTMKRRFTLLAAGLLLSTSLPSLADDLGYDQTHYGEATGYGGGPGGQCSFPLPDDLPIVAMNHTDYAGSQACGACVEITRPETGKTVIARVDNRCPECAPGDIDMSDPAFLQIGTYQEGRFPISWKYIPCSYASMSLFFKEGSSQWWTAVQVRDARYPVKSLEYRRSNGDAAYKTLPREMYNYFLEAGGMGEGPYDFRITDVFGHVVEAKGIALVVTTPIVLNQQFETSPQPVPAACADGIDNDGDGNTDYPADSGCTSASDDDEAGTAEEPAKACFDNIDNDGDGLIDYPTDLGCDSADDDDESGPTTTPPASEATVSQRIDNDWGNGYCATVTVANPGSAALTWNIALNVAGTLYTAWNATWSQDGATLTASGVNWNATLAAGASTEFGYCANR</sequence>
<feature type="compositionally biased region" description="Polar residues" evidence="4">
    <location>
        <begin position="308"/>
        <end position="319"/>
    </location>
</feature>
<dbReference type="Gene3D" id="2.60.40.760">
    <property type="entry name" value="Expansin, cellulose-binding-like domain"/>
    <property type="match status" value="1"/>
</dbReference>
<dbReference type="InterPro" id="IPR051477">
    <property type="entry name" value="Expansin_CellWall"/>
</dbReference>
<dbReference type="Proteomes" id="UP000198706">
    <property type="component" value="Unassembled WGS sequence"/>
</dbReference>
<dbReference type="Gene3D" id="2.60.40.290">
    <property type="match status" value="1"/>
</dbReference>
<gene>
    <name evidence="8" type="ORF">SAMN05216186_104193</name>
</gene>
<dbReference type="InterPro" id="IPR012291">
    <property type="entry name" value="CBM2_carb-bd_dom_sf"/>
</dbReference>
<dbReference type="InterPro" id="IPR036749">
    <property type="entry name" value="Expansin_CBD_sf"/>
</dbReference>
<evidence type="ECO:0000259" key="6">
    <source>
        <dbReference type="PROSITE" id="PS50842"/>
    </source>
</evidence>
<keyword evidence="9" id="KW-1185">Reference proteome</keyword>
<evidence type="ECO:0000256" key="4">
    <source>
        <dbReference type="SAM" id="MobiDB-lite"/>
    </source>
</evidence>
<dbReference type="Gene3D" id="2.40.40.10">
    <property type="entry name" value="RlpA-like domain"/>
    <property type="match status" value="1"/>
</dbReference>
<evidence type="ECO:0000256" key="1">
    <source>
        <dbReference type="ARBA" id="ARBA00022729"/>
    </source>
</evidence>
<dbReference type="Pfam" id="PF03330">
    <property type="entry name" value="DPBB_1"/>
    <property type="match status" value="1"/>
</dbReference>
<keyword evidence="2" id="KW-0378">Hydrolase</keyword>
<accession>A0A1G8Z458</accession>
<dbReference type="EMBL" id="FNFD01000004">
    <property type="protein sequence ID" value="SDK09851.1"/>
    <property type="molecule type" value="Genomic_DNA"/>
</dbReference>
<dbReference type="GO" id="GO:0030247">
    <property type="term" value="F:polysaccharide binding"/>
    <property type="evidence" value="ECO:0007669"/>
    <property type="project" value="UniProtKB-UniRule"/>
</dbReference>
<dbReference type="NCBIfam" id="NF041144">
    <property type="entry name" value="expansin_EXLX1"/>
    <property type="match status" value="1"/>
</dbReference>
<dbReference type="STRING" id="137658.SAMN05216186_104193"/>
<dbReference type="PROSITE" id="PS51173">
    <property type="entry name" value="CBM2"/>
    <property type="match status" value="1"/>
</dbReference>
<dbReference type="PROSITE" id="PS00561">
    <property type="entry name" value="CBM2_A"/>
    <property type="match status" value="1"/>
</dbReference>
<evidence type="ECO:0000256" key="2">
    <source>
        <dbReference type="ARBA" id="ARBA00022801"/>
    </source>
</evidence>
<reference evidence="8 9" key="1">
    <citation type="submission" date="2016-10" db="EMBL/GenBank/DDBJ databases">
        <authorList>
            <person name="de Groot N.N."/>
        </authorList>
    </citation>
    <scope>NUCLEOTIDE SEQUENCE [LARGE SCALE GENOMIC DNA]</scope>
    <source>
        <strain evidence="8 9">JCM 21544</strain>
    </source>
</reference>
<dbReference type="Pfam" id="PF00553">
    <property type="entry name" value="CBM_2"/>
    <property type="match status" value="1"/>
</dbReference>
<dbReference type="InterPro" id="IPR001919">
    <property type="entry name" value="CBD2"/>
</dbReference>
<feature type="chain" id="PRO_5011718739" evidence="5">
    <location>
        <begin position="27"/>
        <end position="398"/>
    </location>
</feature>
<dbReference type="InterPro" id="IPR049818">
    <property type="entry name" value="Expansin_EXLX1-like"/>
</dbReference>
<evidence type="ECO:0000259" key="7">
    <source>
        <dbReference type="PROSITE" id="PS51173"/>
    </source>
</evidence>
<dbReference type="GO" id="GO:0005975">
    <property type="term" value="P:carbohydrate metabolic process"/>
    <property type="evidence" value="ECO:0007669"/>
    <property type="project" value="InterPro"/>
</dbReference>
<evidence type="ECO:0000256" key="3">
    <source>
        <dbReference type="ARBA" id="ARBA00023295"/>
    </source>
</evidence>
<name>A0A1G8Z458_9PSED</name>
<feature type="region of interest" description="Disordered" evidence="4">
    <location>
        <begin position="233"/>
        <end position="272"/>
    </location>
</feature>
<dbReference type="GO" id="GO:0004553">
    <property type="term" value="F:hydrolase activity, hydrolyzing O-glycosyl compounds"/>
    <property type="evidence" value="ECO:0007669"/>
    <property type="project" value="InterPro"/>
</dbReference>
<dbReference type="SUPFAM" id="SSF49384">
    <property type="entry name" value="Carbohydrate-binding domain"/>
    <property type="match status" value="1"/>
</dbReference>
<dbReference type="SUPFAM" id="SSF50685">
    <property type="entry name" value="Barwin-like endoglucanases"/>
    <property type="match status" value="1"/>
</dbReference>